<evidence type="ECO:0000313" key="10">
    <source>
        <dbReference type="Proteomes" id="UP000242637"/>
    </source>
</evidence>
<dbReference type="Gene3D" id="3.40.1160.10">
    <property type="entry name" value="Acetylglutamate kinase-like"/>
    <property type="match status" value="1"/>
</dbReference>
<dbReference type="KEGG" id="dco:SAMEA4475696_1117"/>
<dbReference type="Pfam" id="PF00696">
    <property type="entry name" value="AA_kinase"/>
    <property type="match status" value="1"/>
</dbReference>
<dbReference type="InterPro" id="IPR003964">
    <property type="entry name" value="Carb_kinase"/>
</dbReference>
<evidence type="ECO:0000256" key="2">
    <source>
        <dbReference type="ARBA" id="ARBA00013070"/>
    </source>
</evidence>
<proteinExistence type="inferred from homology"/>
<evidence type="ECO:0000256" key="7">
    <source>
        <dbReference type="PIRNR" id="PIRNR000723"/>
    </source>
</evidence>
<dbReference type="RefSeq" id="WP_028326965.1">
    <property type="nucleotide sequence ID" value="NZ_LT906453.1"/>
</dbReference>
<organism evidence="9 10">
    <name type="scientific">Dermatophilus congolensis</name>
    <dbReference type="NCBI Taxonomy" id="1863"/>
    <lineage>
        <taxon>Bacteria</taxon>
        <taxon>Bacillati</taxon>
        <taxon>Actinomycetota</taxon>
        <taxon>Actinomycetes</taxon>
        <taxon>Micrococcales</taxon>
        <taxon>Dermatophilaceae</taxon>
        <taxon>Dermatophilus</taxon>
    </lineage>
</organism>
<keyword evidence="3 7" id="KW-0808">Transferase</keyword>
<reference evidence="9 10" key="1">
    <citation type="submission" date="2017-06" db="EMBL/GenBank/DDBJ databases">
        <authorList>
            <consortium name="Pathogen Informatics"/>
        </authorList>
    </citation>
    <scope>NUCLEOTIDE SEQUENCE [LARGE SCALE GENOMIC DNA]</scope>
    <source>
        <strain evidence="9 10">NCTC13039</strain>
    </source>
</reference>
<dbReference type="GeneID" id="63459352"/>
<evidence type="ECO:0000256" key="4">
    <source>
        <dbReference type="ARBA" id="ARBA00022777"/>
    </source>
</evidence>
<dbReference type="NCBIfam" id="NF009008">
    <property type="entry name" value="PRK12354.1"/>
    <property type="match status" value="1"/>
</dbReference>
<name>A0A239VF10_9MICO</name>
<dbReference type="PANTHER" id="PTHR30409:SF1">
    <property type="entry name" value="CARBAMATE KINASE-RELATED"/>
    <property type="match status" value="1"/>
</dbReference>
<evidence type="ECO:0000256" key="6">
    <source>
        <dbReference type="NCBIfam" id="TIGR00746"/>
    </source>
</evidence>
<dbReference type="GO" id="GO:0005829">
    <property type="term" value="C:cytosol"/>
    <property type="evidence" value="ECO:0007669"/>
    <property type="project" value="TreeGrafter"/>
</dbReference>
<protein>
    <recommendedName>
        <fullName evidence="2 6">Carbamate kinase</fullName>
    </recommendedName>
</protein>
<dbReference type="PRINTS" id="PR01469">
    <property type="entry name" value="CARBMTKINASE"/>
</dbReference>
<dbReference type="FunFam" id="3.40.1160.10:FF:000007">
    <property type="entry name" value="Carbamate kinase"/>
    <property type="match status" value="1"/>
</dbReference>
<dbReference type="PANTHER" id="PTHR30409">
    <property type="entry name" value="CARBAMATE KINASE"/>
    <property type="match status" value="1"/>
</dbReference>
<evidence type="ECO:0000259" key="8">
    <source>
        <dbReference type="Pfam" id="PF00696"/>
    </source>
</evidence>
<dbReference type="STRING" id="1121387.GCA_000429885_00971"/>
<comment type="similarity">
    <text evidence="1 7">Belongs to the carbamate kinase family.</text>
</comment>
<dbReference type="InterPro" id="IPR036393">
    <property type="entry name" value="AceGlu_kinase-like_sf"/>
</dbReference>
<evidence type="ECO:0000256" key="5">
    <source>
        <dbReference type="ARBA" id="ARBA00048467"/>
    </source>
</evidence>
<dbReference type="Proteomes" id="UP000242637">
    <property type="component" value="Chromosome 1"/>
</dbReference>
<dbReference type="NCBIfam" id="TIGR00746">
    <property type="entry name" value="arcC"/>
    <property type="match status" value="1"/>
</dbReference>
<evidence type="ECO:0000256" key="1">
    <source>
        <dbReference type="ARBA" id="ARBA00011066"/>
    </source>
</evidence>
<keyword evidence="10" id="KW-1185">Reference proteome</keyword>
<sequence>MRIVAALGGNALMRRGQSPDAKPQIENVKHAAAVLATLAAEHELVLTHGNGPQIGVLALESIHDERLNDPYPFDTLGAETQGMIGYWILQALQNELPNHKISALITQTEVCADDPAFNNPTKFVGEMYTQEEAEKLATTYGWTVKPDGNGYRRVVPSPQPTRCVEIDTIRALIDAGTTVVCAGGGGIPVIRDENNKLTGIEAVIDKDATGRMLAEHVNADAFLVLTDVPAVMTDFNTPQQKEIHRCTPQDLRSLNMPAGSMGPKVDAVTAFVENTGKMAAIGRLEDAVAIMAGTAGTIITPTGEYPNN</sequence>
<evidence type="ECO:0000313" key="9">
    <source>
        <dbReference type="EMBL" id="SNV20881.1"/>
    </source>
</evidence>
<dbReference type="InterPro" id="IPR001048">
    <property type="entry name" value="Asp/Glu/Uridylate_kinase"/>
</dbReference>
<dbReference type="CDD" id="cd04235">
    <property type="entry name" value="AAK_CK"/>
    <property type="match status" value="1"/>
</dbReference>
<dbReference type="AlphaFoldDB" id="A0A239VF10"/>
<dbReference type="GO" id="GO:0008804">
    <property type="term" value="F:carbamate kinase activity"/>
    <property type="evidence" value="ECO:0007669"/>
    <property type="project" value="UniProtKB-UniRule"/>
</dbReference>
<evidence type="ECO:0000256" key="3">
    <source>
        <dbReference type="ARBA" id="ARBA00022679"/>
    </source>
</evidence>
<feature type="domain" description="Aspartate/glutamate/uridylate kinase" evidence="8">
    <location>
        <begin position="1"/>
        <end position="276"/>
    </location>
</feature>
<dbReference type="SUPFAM" id="SSF53633">
    <property type="entry name" value="Carbamate kinase-like"/>
    <property type="match status" value="1"/>
</dbReference>
<dbReference type="PIRSF" id="PIRSF000723">
    <property type="entry name" value="Carbamate_kin"/>
    <property type="match status" value="1"/>
</dbReference>
<dbReference type="GO" id="GO:0019546">
    <property type="term" value="P:L-arginine deiminase pathway"/>
    <property type="evidence" value="ECO:0007669"/>
    <property type="project" value="TreeGrafter"/>
</dbReference>
<dbReference type="OrthoDB" id="9766717at2"/>
<comment type="catalytic activity">
    <reaction evidence="5">
        <text>hydrogencarbonate + NH4(+) + ATP = carbamoyl phosphate + ADP + H2O + H(+)</text>
        <dbReference type="Rhea" id="RHEA:10152"/>
        <dbReference type="ChEBI" id="CHEBI:15377"/>
        <dbReference type="ChEBI" id="CHEBI:15378"/>
        <dbReference type="ChEBI" id="CHEBI:17544"/>
        <dbReference type="ChEBI" id="CHEBI:28938"/>
        <dbReference type="ChEBI" id="CHEBI:30616"/>
        <dbReference type="ChEBI" id="CHEBI:58228"/>
        <dbReference type="ChEBI" id="CHEBI:456216"/>
        <dbReference type="EC" id="2.7.2.2"/>
    </reaction>
</comment>
<gene>
    <name evidence="9" type="primary">arcC1</name>
    <name evidence="9" type="ORF">SAMEA4475696_01117</name>
</gene>
<accession>A0A239VF10</accession>
<keyword evidence="4 7" id="KW-0418">Kinase</keyword>
<dbReference type="EMBL" id="LT906453">
    <property type="protein sequence ID" value="SNV20881.1"/>
    <property type="molecule type" value="Genomic_DNA"/>
</dbReference>